<reference evidence="6 7" key="1">
    <citation type="submission" date="2020-03" db="EMBL/GenBank/DDBJ databases">
        <title>Draft genome sequences of bacterial isolates from the female urobiome.</title>
        <authorList>
            <person name="Miller-Ensminger T."/>
            <person name="Wolfe A.J."/>
            <person name="Putonti C."/>
        </authorList>
    </citation>
    <scope>NUCLEOTIDE SEQUENCE [LARGE SCALE GENOMIC DNA]</scope>
    <source>
        <strain evidence="6 7">UMB8490</strain>
    </source>
</reference>
<dbReference type="Proteomes" id="UP000591626">
    <property type="component" value="Unassembled WGS sequence"/>
</dbReference>
<dbReference type="GO" id="GO:0004095">
    <property type="term" value="F:carnitine O-palmitoyltransferase activity"/>
    <property type="evidence" value="ECO:0007669"/>
    <property type="project" value="TreeGrafter"/>
</dbReference>
<dbReference type="InterPro" id="IPR023213">
    <property type="entry name" value="CAT-like_dom_sf"/>
</dbReference>
<dbReference type="RefSeq" id="WP_167617106.1">
    <property type="nucleotide sequence ID" value="NZ_JAAUVV010000020.1"/>
</dbReference>
<evidence type="ECO:0000256" key="1">
    <source>
        <dbReference type="ARBA" id="ARBA00005232"/>
    </source>
</evidence>
<keyword evidence="3" id="KW-0012">Acyltransferase</keyword>
<evidence type="ECO:0000256" key="4">
    <source>
        <dbReference type="PIRSR" id="PIRSR600542-1"/>
    </source>
</evidence>
<dbReference type="GO" id="GO:0006635">
    <property type="term" value="P:fatty acid beta-oxidation"/>
    <property type="evidence" value="ECO:0007669"/>
    <property type="project" value="TreeGrafter"/>
</dbReference>
<proteinExistence type="inferred from homology"/>
<organism evidence="6 7">
    <name type="scientific">Corynebacterium coyleae</name>
    <dbReference type="NCBI Taxonomy" id="53374"/>
    <lineage>
        <taxon>Bacteria</taxon>
        <taxon>Bacillati</taxon>
        <taxon>Actinomycetota</taxon>
        <taxon>Actinomycetes</taxon>
        <taxon>Mycobacteriales</taxon>
        <taxon>Corynebacteriaceae</taxon>
        <taxon>Corynebacterium</taxon>
    </lineage>
</organism>
<dbReference type="PANTHER" id="PTHR22589:SF16">
    <property type="entry name" value="CARNITINE O-PALMITOYLTRANSFERASE 2, MITOCHONDRIAL"/>
    <property type="match status" value="1"/>
</dbReference>
<keyword evidence="2" id="KW-0808">Transferase</keyword>
<feature type="domain" description="Choline/carnitine acyltransferase" evidence="5">
    <location>
        <begin position="15"/>
        <end position="560"/>
    </location>
</feature>
<dbReference type="PANTHER" id="PTHR22589">
    <property type="entry name" value="CARNITINE O-ACYLTRANSFERASE"/>
    <property type="match status" value="1"/>
</dbReference>
<dbReference type="Gene3D" id="3.30.559.10">
    <property type="entry name" value="Chloramphenicol acetyltransferase-like domain"/>
    <property type="match status" value="1"/>
</dbReference>
<evidence type="ECO:0000313" key="7">
    <source>
        <dbReference type="Proteomes" id="UP000591626"/>
    </source>
</evidence>
<sequence length="578" mass="63331">MPITPHPLTRDLKALPVPDLSSTLEAYIHALEAVLDETELAEAKAIVADFAQSQAPRLDEALRQRAATREAEGTNWLSDEWYSSYLATRGPLTLTTNVGFQLALPSEETGLDRVVDGIRRALVVHFQAAGDDLPDYVDARGNRITQDQWFVFGGGLRHPSAGVDEIIVATAGTANREIGVFVDGHLYAVPVTDEAGEPIAAPNLRNALETVLDAPRKQSVDFNAASLLGSETLAEVLPDMLAQGDNGDVYKRLQEFLFTVDLIDYGVTTHASDEERINELTFLPRGAWTYKPLSYQFSLTDPWSAVHVEHSCQDGGTLVTAITRMQEAEIGVGADFVAKPQELRWDLDNALTTRIEKSVAEVADAAEKLRTRIVHVPFDQPADLPLKFSRDASAQLMMTIAQQLTYGRVRAAYEAVDMREFRAGRTECLRAATPEAAAFARALVEGTAEQAGLEAAINAHRAWVKRCKSGNGFDRHIQMMATIDDTHAFFNDTRVTAARRDFLSTTSIGGAAQIVRYCFAPALPEGFGIAYTPLHDDTEYCVSWNAATAEQPEEFLANLTKAGELLWQFCATLSTNAE</sequence>
<dbReference type="EMBL" id="JAAUVV010000020">
    <property type="protein sequence ID" value="NJJ04566.1"/>
    <property type="molecule type" value="Genomic_DNA"/>
</dbReference>
<dbReference type="SUPFAM" id="SSF52777">
    <property type="entry name" value="CoA-dependent acyltransferases"/>
    <property type="match status" value="2"/>
</dbReference>
<gene>
    <name evidence="6" type="ORF">HC138_09440</name>
</gene>
<dbReference type="AlphaFoldDB" id="A0AAP6XLL3"/>
<feature type="active site" description="Proton acceptor" evidence="4">
    <location>
        <position position="310"/>
    </location>
</feature>
<dbReference type="InterPro" id="IPR039551">
    <property type="entry name" value="Cho/carn_acyl_trans"/>
</dbReference>
<evidence type="ECO:0000256" key="2">
    <source>
        <dbReference type="ARBA" id="ARBA00022679"/>
    </source>
</evidence>
<dbReference type="InterPro" id="IPR042231">
    <property type="entry name" value="Cho/carn_acyl_trans_2"/>
</dbReference>
<evidence type="ECO:0000259" key="5">
    <source>
        <dbReference type="Pfam" id="PF00755"/>
    </source>
</evidence>
<evidence type="ECO:0000256" key="3">
    <source>
        <dbReference type="ARBA" id="ARBA00023315"/>
    </source>
</evidence>
<comment type="similarity">
    <text evidence="1">Belongs to the carnitine/choline acetyltransferase family.</text>
</comment>
<dbReference type="Pfam" id="PF00755">
    <property type="entry name" value="Carn_acyltransf"/>
    <property type="match status" value="1"/>
</dbReference>
<dbReference type="Gene3D" id="3.30.559.70">
    <property type="entry name" value="Choline/Carnitine o-acyltransferase, domain 2"/>
    <property type="match status" value="1"/>
</dbReference>
<name>A0AAP6XLL3_9CORY</name>
<dbReference type="InterPro" id="IPR000542">
    <property type="entry name" value="Carn_acyl_trans"/>
</dbReference>
<evidence type="ECO:0000313" key="6">
    <source>
        <dbReference type="EMBL" id="NJJ04566.1"/>
    </source>
</evidence>
<comment type="caution">
    <text evidence="6">The sequence shown here is derived from an EMBL/GenBank/DDBJ whole genome shotgun (WGS) entry which is preliminary data.</text>
</comment>
<dbReference type="PROSITE" id="PS00439">
    <property type="entry name" value="ACYLTRANSF_C_1"/>
    <property type="match status" value="1"/>
</dbReference>
<protein>
    <submittedName>
        <fullName evidence="6">Choline/carnitine O-acyltransferase</fullName>
    </submittedName>
</protein>
<accession>A0AAP6XLL3</accession>